<dbReference type="PANTHER" id="PTHR30537:SF1">
    <property type="entry name" value="HTH-TYPE TRANSCRIPTIONAL REGULATOR PGRR"/>
    <property type="match status" value="1"/>
</dbReference>
<evidence type="ECO:0000313" key="6">
    <source>
        <dbReference type="EMBL" id="SUZ28357.1"/>
    </source>
</evidence>
<dbReference type="PRINTS" id="PR00039">
    <property type="entry name" value="HTHLYSR"/>
</dbReference>
<dbReference type="PANTHER" id="PTHR30537">
    <property type="entry name" value="HTH-TYPE TRANSCRIPTIONAL REGULATOR"/>
    <property type="match status" value="1"/>
</dbReference>
<dbReference type="InterPro" id="IPR036390">
    <property type="entry name" value="WH_DNA-bd_sf"/>
</dbReference>
<protein>
    <submittedName>
        <fullName evidence="6">LysR family transcriptional regulator</fullName>
    </submittedName>
</protein>
<keyword evidence="3" id="KW-0238">DNA-binding</keyword>
<dbReference type="PROSITE" id="PS50931">
    <property type="entry name" value="HTH_LYSR"/>
    <property type="match status" value="1"/>
</dbReference>
<dbReference type="SUPFAM" id="SSF46785">
    <property type="entry name" value="Winged helix' DNA-binding domain"/>
    <property type="match status" value="1"/>
</dbReference>
<proteinExistence type="inferred from homology"/>
<evidence type="ECO:0000256" key="2">
    <source>
        <dbReference type="ARBA" id="ARBA00023015"/>
    </source>
</evidence>
<keyword evidence="7" id="KW-1185">Reference proteome</keyword>
<dbReference type="Gene3D" id="1.10.10.10">
    <property type="entry name" value="Winged helix-like DNA-binding domain superfamily/Winged helix DNA-binding domain"/>
    <property type="match status" value="1"/>
</dbReference>
<keyword evidence="2" id="KW-0805">Transcription regulation</keyword>
<dbReference type="AlphaFoldDB" id="A0AA46C8M3"/>
<dbReference type="EMBL" id="UIHB01000002">
    <property type="protein sequence ID" value="SUZ28357.1"/>
    <property type="molecule type" value="Genomic_DNA"/>
</dbReference>
<dbReference type="GO" id="GO:0006351">
    <property type="term" value="P:DNA-templated transcription"/>
    <property type="evidence" value="ECO:0007669"/>
    <property type="project" value="TreeGrafter"/>
</dbReference>
<evidence type="ECO:0000256" key="4">
    <source>
        <dbReference type="ARBA" id="ARBA00023163"/>
    </source>
</evidence>
<dbReference type="InterPro" id="IPR058163">
    <property type="entry name" value="LysR-type_TF_proteobact-type"/>
</dbReference>
<dbReference type="InterPro" id="IPR000847">
    <property type="entry name" value="LysR_HTH_N"/>
</dbReference>
<dbReference type="Proteomes" id="UP000254168">
    <property type="component" value="Unassembled WGS sequence"/>
</dbReference>
<dbReference type="SUPFAM" id="SSF53850">
    <property type="entry name" value="Periplasmic binding protein-like II"/>
    <property type="match status" value="1"/>
</dbReference>
<dbReference type="InterPro" id="IPR036388">
    <property type="entry name" value="WH-like_DNA-bd_sf"/>
</dbReference>
<evidence type="ECO:0000313" key="7">
    <source>
        <dbReference type="Proteomes" id="UP000254168"/>
    </source>
</evidence>
<keyword evidence="4" id="KW-0804">Transcription</keyword>
<dbReference type="FunFam" id="1.10.10.10:FF:000001">
    <property type="entry name" value="LysR family transcriptional regulator"/>
    <property type="match status" value="1"/>
</dbReference>
<dbReference type="RefSeq" id="WP_115676979.1">
    <property type="nucleotide sequence ID" value="NZ_LR994544.1"/>
</dbReference>
<dbReference type="GO" id="GO:0003700">
    <property type="term" value="F:DNA-binding transcription factor activity"/>
    <property type="evidence" value="ECO:0007669"/>
    <property type="project" value="InterPro"/>
</dbReference>
<dbReference type="Pfam" id="PF03466">
    <property type="entry name" value="LysR_substrate"/>
    <property type="match status" value="1"/>
</dbReference>
<gene>
    <name evidence="6" type="ORF">CPBF424_21730</name>
</gene>
<dbReference type="FunFam" id="3.40.190.290:FF:000012">
    <property type="entry name" value="Transcriptional regulator, LysR family"/>
    <property type="match status" value="1"/>
</dbReference>
<evidence type="ECO:0000256" key="3">
    <source>
        <dbReference type="ARBA" id="ARBA00023125"/>
    </source>
</evidence>
<evidence type="ECO:0000256" key="1">
    <source>
        <dbReference type="ARBA" id="ARBA00009437"/>
    </source>
</evidence>
<dbReference type="GO" id="GO:0043565">
    <property type="term" value="F:sequence-specific DNA binding"/>
    <property type="evidence" value="ECO:0007669"/>
    <property type="project" value="TreeGrafter"/>
</dbReference>
<sequence length="298" mass="33226">MAKHNINDLLAFVTVAREGSFTRAAATLEVSQSALSHTISGLEARLGVRLLTRTTRSVIPTEAGDRFYRSLAPRFEVIEEELAAVRDLHDRPSGTIRISAAEHAAMSVLYPKLKHVLAQHPGIQVEVTIDYALGDIVAQGYDAGVRLGDHVAKDMVAVRISPDLRIAVVGSPDYFASHVAPVTPQNLAEHNCINRRLQTNGGIYTWEFSKGQKEMNVRVQGQWVFNSSSPALRAALDGYGLAYLPEDMVEKHLESGRLIRVLDDWCEPFQGYFLYYPNRRHSSRTLQVVTDALRYRVD</sequence>
<accession>A0AA46C8M3</accession>
<feature type="domain" description="HTH lysR-type" evidence="5">
    <location>
        <begin position="4"/>
        <end position="61"/>
    </location>
</feature>
<dbReference type="Pfam" id="PF00126">
    <property type="entry name" value="HTH_1"/>
    <property type="match status" value="1"/>
</dbReference>
<comment type="similarity">
    <text evidence="1">Belongs to the LysR transcriptional regulatory family.</text>
</comment>
<dbReference type="InterPro" id="IPR005119">
    <property type="entry name" value="LysR_subst-bd"/>
</dbReference>
<dbReference type="CDD" id="cd08474">
    <property type="entry name" value="PBP2_CrgA_like_5"/>
    <property type="match status" value="1"/>
</dbReference>
<dbReference type="Gene3D" id="3.40.190.290">
    <property type="match status" value="1"/>
</dbReference>
<name>A0AA46C8M3_9XANT</name>
<organism evidence="6 7">
    <name type="scientific">Xanthomonas euroxanthea</name>
    <dbReference type="NCBI Taxonomy" id="2259622"/>
    <lineage>
        <taxon>Bacteria</taxon>
        <taxon>Pseudomonadati</taxon>
        <taxon>Pseudomonadota</taxon>
        <taxon>Gammaproteobacteria</taxon>
        <taxon>Lysobacterales</taxon>
        <taxon>Lysobacteraceae</taxon>
        <taxon>Xanthomonas</taxon>
    </lineage>
</organism>
<reference evidence="6 7" key="1">
    <citation type="submission" date="2018-06" db="EMBL/GenBank/DDBJ databases">
        <authorList>
            <person name="Pothier F. J."/>
        </authorList>
    </citation>
    <scope>NUCLEOTIDE SEQUENCE [LARGE SCALE GENOMIC DNA]</scope>
    <source>
        <strain evidence="6 7">CPBF 424</strain>
    </source>
</reference>
<comment type="caution">
    <text evidence="6">The sequence shown here is derived from an EMBL/GenBank/DDBJ whole genome shotgun (WGS) entry which is preliminary data.</text>
</comment>
<evidence type="ECO:0000259" key="5">
    <source>
        <dbReference type="PROSITE" id="PS50931"/>
    </source>
</evidence>